<dbReference type="EMBL" id="QMFB01000004">
    <property type="protein sequence ID" value="RAV21620.1"/>
    <property type="molecule type" value="Genomic_DNA"/>
</dbReference>
<organism evidence="17 18">
    <name type="scientific">Paenibacillus contaminans</name>
    <dbReference type="NCBI Taxonomy" id="450362"/>
    <lineage>
        <taxon>Bacteria</taxon>
        <taxon>Bacillati</taxon>
        <taxon>Bacillota</taxon>
        <taxon>Bacilli</taxon>
        <taxon>Bacillales</taxon>
        <taxon>Paenibacillaceae</taxon>
        <taxon>Paenibacillus</taxon>
    </lineage>
</organism>
<protein>
    <recommendedName>
        <fullName evidence="3">histidine kinase</fullName>
        <ecNumber evidence="3">2.7.13.3</ecNumber>
    </recommendedName>
</protein>
<dbReference type="PANTHER" id="PTHR34220:SF7">
    <property type="entry name" value="SENSOR HISTIDINE KINASE YPDA"/>
    <property type="match status" value="1"/>
</dbReference>
<keyword evidence="18" id="KW-1185">Reference proteome</keyword>
<keyword evidence="11 14" id="KW-1133">Transmembrane helix</keyword>
<dbReference type="AlphaFoldDB" id="A0A329MQ18"/>
<dbReference type="GO" id="GO:0005524">
    <property type="term" value="F:ATP binding"/>
    <property type="evidence" value="ECO:0007669"/>
    <property type="project" value="UniProtKB-KW"/>
</dbReference>
<accession>A0A329MQ18</accession>
<keyword evidence="8" id="KW-0547">Nucleotide-binding</keyword>
<dbReference type="PRINTS" id="PR00344">
    <property type="entry name" value="BCTRLSENSOR"/>
</dbReference>
<dbReference type="InterPro" id="IPR005467">
    <property type="entry name" value="His_kinase_dom"/>
</dbReference>
<dbReference type="InterPro" id="IPR010559">
    <property type="entry name" value="Sig_transdc_His_kin_internal"/>
</dbReference>
<evidence type="ECO:0000256" key="13">
    <source>
        <dbReference type="ARBA" id="ARBA00023136"/>
    </source>
</evidence>
<evidence type="ECO:0000256" key="10">
    <source>
        <dbReference type="ARBA" id="ARBA00022840"/>
    </source>
</evidence>
<evidence type="ECO:0000256" key="2">
    <source>
        <dbReference type="ARBA" id="ARBA00004651"/>
    </source>
</evidence>
<dbReference type="GO" id="GO:0000155">
    <property type="term" value="F:phosphorelay sensor kinase activity"/>
    <property type="evidence" value="ECO:0007669"/>
    <property type="project" value="InterPro"/>
</dbReference>
<evidence type="ECO:0000313" key="18">
    <source>
        <dbReference type="Proteomes" id="UP000250369"/>
    </source>
</evidence>
<keyword evidence="10" id="KW-0067">ATP-binding</keyword>
<dbReference type="Pfam" id="PF02743">
    <property type="entry name" value="dCache_1"/>
    <property type="match status" value="1"/>
</dbReference>
<feature type="transmembrane region" description="Helical" evidence="14">
    <location>
        <begin position="287"/>
        <end position="311"/>
    </location>
</feature>
<dbReference type="InterPro" id="IPR003594">
    <property type="entry name" value="HATPase_dom"/>
</dbReference>
<dbReference type="Gene3D" id="3.30.565.10">
    <property type="entry name" value="Histidine kinase-like ATPase, C-terminal domain"/>
    <property type="match status" value="1"/>
</dbReference>
<keyword evidence="7 14" id="KW-0812">Transmembrane</keyword>
<evidence type="ECO:0000259" key="15">
    <source>
        <dbReference type="PROSITE" id="PS50109"/>
    </source>
</evidence>
<keyword evidence="5" id="KW-0597">Phosphoprotein</keyword>
<evidence type="ECO:0000256" key="8">
    <source>
        <dbReference type="ARBA" id="ARBA00022741"/>
    </source>
</evidence>
<dbReference type="Pfam" id="PF02518">
    <property type="entry name" value="HATPase_c"/>
    <property type="match status" value="1"/>
</dbReference>
<dbReference type="SUPFAM" id="SSF55874">
    <property type="entry name" value="ATPase domain of HSP90 chaperone/DNA topoisomerase II/histidine kinase"/>
    <property type="match status" value="1"/>
</dbReference>
<comment type="caution">
    <text evidence="17">The sequence shown here is derived from an EMBL/GenBank/DDBJ whole genome shotgun (WGS) entry which is preliminary data.</text>
</comment>
<dbReference type="Pfam" id="PF00672">
    <property type="entry name" value="HAMP"/>
    <property type="match status" value="1"/>
</dbReference>
<dbReference type="InterPro" id="IPR003660">
    <property type="entry name" value="HAMP_dom"/>
</dbReference>
<dbReference type="InterPro" id="IPR036890">
    <property type="entry name" value="HATPase_C_sf"/>
</dbReference>
<feature type="domain" description="Histidine kinase" evidence="15">
    <location>
        <begin position="468"/>
        <end position="572"/>
    </location>
</feature>
<evidence type="ECO:0000256" key="3">
    <source>
        <dbReference type="ARBA" id="ARBA00012438"/>
    </source>
</evidence>
<dbReference type="PROSITE" id="PS50109">
    <property type="entry name" value="HIS_KIN"/>
    <property type="match status" value="1"/>
</dbReference>
<evidence type="ECO:0000256" key="6">
    <source>
        <dbReference type="ARBA" id="ARBA00022679"/>
    </source>
</evidence>
<evidence type="ECO:0000256" key="11">
    <source>
        <dbReference type="ARBA" id="ARBA00022989"/>
    </source>
</evidence>
<keyword evidence="4" id="KW-1003">Cell membrane</keyword>
<evidence type="ECO:0000256" key="5">
    <source>
        <dbReference type="ARBA" id="ARBA00022553"/>
    </source>
</evidence>
<name>A0A329MQ18_9BACL</name>
<dbReference type="InterPro" id="IPR004358">
    <property type="entry name" value="Sig_transdc_His_kin-like_C"/>
</dbReference>
<evidence type="ECO:0000256" key="14">
    <source>
        <dbReference type="SAM" id="Phobius"/>
    </source>
</evidence>
<dbReference type="InterPro" id="IPR033479">
    <property type="entry name" value="dCache_1"/>
</dbReference>
<dbReference type="Pfam" id="PF06580">
    <property type="entry name" value="His_kinase"/>
    <property type="match status" value="1"/>
</dbReference>
<evidence type="ECO:0000256" key="4">
    <source>
        <dbReference type="ARBA" id="ARBA00022475"/>
    </source>
</evidence>
<feature type="domain" description="HAMP" evidence="16">
    <location>
        <begin position="308"/>
        <end position="361"/>
    </location>
</feature>
<gene>
    <name evidence="17" type="ORF">DQG23_10200</name>
</gene>
<evidence type="ECO:0000256" key="12">
    <source>
        <dbReference type="ARBA" id="ARBA00023012"/>
    </source>
</evidence>
<evidence type="ECO:0000259" key="16">
    <source>
        <dbReference type="PROSITE" id="PS50885"/>
    </source>
</evidence>
<dbReference type="PROSITE" id="PS50885">
    <property type="entry name" value="HAMP"/>
    <property type="match status" value="1"/>
</dbReference>
<keyword evidence="6" id="KW-0808">Transferase</keyword>
<evidence type="ECO:0000313" key="17">
    <source>
        <dbReference type="EMBL" id="RAV21620.1"/>
    </source>
</evidence>
<comment type="subcellular location">
    <subcellularLocation>
        <location evidence="2">Cell membrane</location>
        <topology evidence="2">Multi-pass membrane protein</topology>
    </subcellularLocation>
</comment>
<dbReference type="Gene3D" id="3.30.450.20">
    <property type="entry name" value="PAS domain"/>
    <property type="match status" value="1"/>
</dbReference>
<sequence length="580" mass="65992">MKLRNKMLVIFGLILAIFIFSISYFSSEKAGDYLDRMSSGAYKEVLKQANATLEYRMKNYERAINTFYISDEFQELLTKEGGDKFEEYLDNKRLKDFVESLLNTYEYVPLVKVYNFNAKTFSGIIYREADIEDQSWKEEVLAGTSNGILWSIRSYDLHGEKLIRLVAAKALRNKVNKEAYGIVSLEIDPGYLFNQIKSMDLFKEGNAYVLDERGAILFRQSDRLNGSVGQSLPFVSKMSGSSGYFTETIEGEPHLVVYDKDSDGSWTIAGVTPVEGALPLSKEVRDYILALSGILLALGIIVIYVCSYLFTKRMSRLTDEMLKVSKGIFDDVQLDTKSNDEIGEMNKVFQRMMRKLNKNIDEISEMKSREFAFRMKALQAQINPHFLYNTLSTINWMAMGIGAEDISRAVNALARYYRIALSNGREIITVKEELDQVRYYVYIQQIRIKDNIAFNFQVDDEVLGYETVKMILQPIVENAIIHGIEKHNKTGVIAISVLKKGDLIVFEVKDDGCGMDRDTQTGLLSDHTLSSGYGLYNIDSKIKLYFGERFGLQIESKPGEGTKIFIVIPATFNRNEASLC</sequence>
<evidence type="ECO:0000256" key="7">
    <source>
        <dbReference type="ARBA" id="ARBA00022692"/>
    </source>
</evidence>
<dbReference type="CDD" id="cd06225">
    <property type="entry name" value="HAMP"/>
    <property type="match status" value="1"/>
</dbReference>
<proteinExistence type="predicted"/>
<keyword evidence="12" id="KW-0902">Two-component regulatory system</keyword>
<keyword evidence="9" id="KW-0418">Kinase</keyword>
<dbReference type="Gene3D" id="6.10.340.10">
    <property type="match status" value="1"/>
</dbReference>
<dbReference type="EC" id="2.7.13.3" evidence="3"/>
<dbReference type="GO" id="GO:0005886">
    <property type="term" value="C:plasma membrane"/>
    <property type="evidence" value="ECO:0007669"/>
    <property type="project" value="UniProtKB-SubCell"/>
</dbReference>
<comment type="catalytic activity">
    <reaction evidence="1">
        <text>ATP + protein L-histidine = ADP + protein N-phospho-L-histidine.</text>
        <dbReference type="EC" id="2.7.13.3"/>
    </reaction>
</comment>
<evidence type="ECO:0000256" key="9">
    <source>
        <dbReference type="ARBA" id="ARBA00022777"/>
    </source>
</evidence>
<dbReference type="Proteomes" id="UP000250369">
    <property type="component" value="Unassembled WGS sequence"/>
</dbReference>
<dbReference type="InterPro" id="IPR050640">
    <property type="entry name" value="Bact_2-comp_sensor_kinase"/>
</dbReference>
<keyword evidence="13 14" id="KW-0472">Membrane</keyword>
<dbReference type="PANTHER" id="PTHR34220">
    <property type="entry name" value="SENSOR HISTIDINE KINASE YPDA"/>
    <property type="match status" value="1"/>
</dbReference>
<reference evidence="17 18" key="1">
    <citation type="journal article" date="2009" name="Int. J. Syst. Evol. Microbiol.">
        <title>Paenibacillus contaminans sp. nov., isolated from a contaminated laboratory plate.</title>
        <authorList>
            <person name="Chou J.H."/>
            <person name="Lee J.H."/>
            <person name="Lin M.C."/>
            <person name="Chang P.S."/>
            <person name="Arun A.B."/>
            <person name="Young C.C."/>
            <person name="Chen W.M."/>
        </authorList>
    </citation>
    <scope>NUCLEOTIDE SEQUENCE [LARGE SCALE GENOMIC DNA]</scope>
    <source>
        <strain evidence="17 18">CKOBP-6</strain>
    </source>
</reference>
<evidence type="ECO:0000256" key="1">
    <source>
        <dbReference type="ARBA" id="ARBA00000085"/>
    </source>
</evidence>